<dbReference type="VEuPathDB" id="FungiDB:BD410DRAFT_829919"/>
<reference evidence="1 2" key="1">
    <citation type="submission" date="2018-06" db="EMBL/GenBank/DDBJ databases">
        <title>A transcriptomic atlas of mushroom development highlights an independent origin of complex multicellularity.</title>
        <authorList>
            <consortium name="DOE Joint Genome Institute"/>
            <person name="Krizsan K."/>
            <person name="Almasi E."/>
            <person name="Merenyi Z."/>
            <person name="Sahu N."/>
            <person name="Viragh M."/>
            <person name="Koszo T."/>
            <person name="Mondo S."/>
            <person name="Kiss B."/>
            <person name="Balint B."/>
            <person name="Kues U."/>
            <person name="Barry K."/>
            <person name="Hegedus J.C."/>
            <person name="Henrissat B."/>
            <person name="Johnson J."/>
            <person name="Lipzen A."/>
            <person name="Ohm R."/>
            <person name="Nagy I."/>
            <person name="Pangilinan J."/>
            <person name="Yan J."/>
            <person name="Xiong Y."/>
            <person name="Grigoriev I.V."/>
            <person name="Hibbett D.S."/>
            <person name="Nagy L.G."/>
        </authorList>
    </citation>
    <scope>NUCLEOTIDE SEQUENCE [LARGE SCALE GENOMIC DNA]</scope>
    <source>
        <strain evidence="1 2">SZMC22713</strain>
    </source>
</reference>
<dbReference type="EMBL" id="ML170191">
    <property type="protein sequence ID" value="TDL20002.1"/>
    <property type="molecule type" value="Genomic_DNA"/>
</dbReference>
<dbReference type="AlphaFoldDB" id="A0A4Y7PYM9"/>
<evidence type="ECO:0000313" key="2">
    <source>
        <dbReference type="Proteomes" id="UP000294933"/>
    </source>
</evidence>
<evidence type="ECO:0000313" key="1">
    <source>
        <dbReference type="EMBL" id="TDL20002.1"/>
    </source>
</evidence>
<organism evidence="1 2">
    <name type="scientific">Rickenella mellea</name>
    <dbReference type="NCBI Taxonomy" id="50990"/>
    <lineage>
        <taxon>Eukaryota</taxon>
        <taxon>Fungi</taxon>
        <taxon>Dikarya</taxon>
        <taxon>Basidiomycota</taxon>
        <taxon>Agaricomycotina</taxon>
        <taxon>Agaricomycetes</taxon>
        <taxon>Hymenochaetales</taxon>
        <taxon>Rickenellaceae</taxon>
        <taxon>Rickenella</taxon>
    </lineage>
</organism>
<dbReference type="Proteomes" id="UP000294933">
    <property type="component" value="Unassembled WGS sequence"/>
</dbReference>
<protein>
    <submittedName>
        <fullName evidence="1">Uncharacterized protein</fullName>
    </submittedName>
</protein>
<gene>
    <name evidence="1" type="ORF">BD410DRAFT_829919</name>
</gene>
<proteinExistence type="predicted"/>
<sequence length="59" mass="6418">MLCASSTCRRDLTQGNGTAFLDERGHVFCTPCSDITPPLICPNCKKPIHGPMAHKIYIG</sequence>
<accession>A0A4Y7PYM9</accession>
<name>A0A4Y7PYM9_9AGAM</name>
<feature type="non-terminal residue" evidence="1">
    <location>
        <position position="59"/>
    </location>
</feature>
<keyword evidence="2" id="KW-1185">Reference proteome</keyword>